<dbReference type="Proteomes" id="UP000266239">
    <property type="component" value="Unassembled WGS sequence"/>
</dbReference>
<comment type="caution">
    <text evidence="1">The sequence shown here is derived from an EMBL/GenBank/DDBJ whole genome shotgun (WGS) entry which is preliminary data.</text>
</comment>
<proteinExistence type="predicted"/>
<evidence type="ECO:0000313" key="1">
    <source>
        <dbReference type="EMBL" id="RHY05149.1"/>
    </source>
</evidence>
<sequence length="153" mass="16555">MTQRWMDKIPSQDNVVGDAQKGVTGAAQVAREPSVVCAVGLDLLPRGTCQSTFVVMLHNVTTHVKGWFTKRASYDPRSCSSVPPVPETVHVDHIQPLFPSLITDPSTVLSPASSSATALLPKAKARLVHRVDDHTIVCSRVAVEDLNPTHHFA</sequence>
<dbReference type="EMBL" id="QUTA01007987">
    <property type="protein sequence ID" value="RHY05149.1"/>
    <property type="molecule type" value="Genomic_DNA"/>
</dbReference>
<dbReference type="AlphaFoldDB" id="A0A397AH97"/>
<gene>
    <name evidence="1" type="ORF">DYB25_010316</name>
</gene>
<protein>
    <submittedName>
        <fullName evidence="1">Uncharacterized protein</fullName>
    </submittedName>
</protein>
<reference evidence="1 2" key="1">
    <citation type="submission" date="2018-08" db="EMBL/GenBank/DDBJ databases">
        <title>Aphanomyces genome sequencing and annotation.</title>
        <authorList>
            <person name="Minardi D."/>
            <person name="Oidtmann B."/>
            <person name="Van Der Giezen M."/>
            <person name="Studholme D.J."/>
        </authorList>
    </citation>
    <scope>NUCLEOTIDE SEQUENCE [LARGE SCALE GENOMIC DNA]</scope>
    <source>
        <strain evidence="1 2">Yx</strain>
    </source>
</reference>
<evidence type="ECO:0000313" key="2">
    <source>
        <dbReference type="Proteomes" id="UP000266239"/>
    </source>
</evidence>
<name>A0A397AH97_APHAT</name>
<accession>A0A397AH97</accession>
<organism evidence="1 2">
    <name type="scientific">Aphanomyces astaci</name>
    <name type="common">Crayfish plague agent</name>
    <dbReference type="NCBI Taxonomy" id="112090"/>
    <lineage>
        <taxon>Eukaryota</taxon>
        <taxon>Sar</taxon>
        <taxon>Stramenopiles</taxon>
        <taxon>Oomycota</taxon>
        <taxon>Saprolegniomycetes</taxon>
        <taxon>Saprolegniales</taxon>
        <taxon>Verrucalvaceae</taxon>
        <taxon>Aphanomyces</taxon>
    </lineage>
</organism>
<feature type="non-terminal residue" evidence="1">
    <location>
        <position position="153"/>
    </location>
</feature>